<dbReference type="InterPro" id="IPR000210">
    <property type="entry name" value="BTB/POZ_dom"/>
</dbReference>
<comment type="caution">
    <text evidence="3">The sequence shown here is derived from an EMBL/GenBank/DDBJ whole genome shotgun (WGS) entry which is preliminary data.</text>
</comment>
<dbReference type="InterPro" id="IPR052664">
    <property type="entry name" value="BTB-MATH_domain_protein"/>
</dbReference>
<dbReference type="InterPro" id="IPR002083">
    <property type="entry name" value="MATH/TRAF_dom"/>
</dbReference>
<evidence type="ECO:0008006" key="5">
    <source>
        <dbReference type="Google" id="ProtNLM"/>
    </source>
</evidence>
<gene>
    <name evidence="3" type="ORF">CAMP_LOCUS2948</name>
</gene>
<dbReference type="SUPFAM" id="SSF49599">
    <property type="entry name" value="TRAF domain-like"/>
    <property type="match status" value="2"/>
</dbReference>
<dbReference type="InterPro" id="IPR008974">
    <property type="entry name" value="TRAF-like"/>
</dbReference>
<dbReference type="PROSITE" id="PS50097">
    <property type="entry name" value="BTB"/>
    <property type="match status" value="2"/>
</dbReference>
<dbReference type="OrthoDB" id="6425912at2759"/>
<dbReference type="PANTHER" id="PTHR22743:SF168">
    <property type="entry name" value="BTB DOMAIN-CONTAINING PROTEIN"/>
    <property type="match status" value="1"/>
</dbReference>
<feature type="domain" description="BTB" evidence="1">
    <location>
        <begin position="422"/>
        <end position="498"/>
    </location>
</feature>
<keyword evidence="4" id="KW-1185">Reference proteome</keyword>
<evidence type="ECO:0000313" key="4">
    <source>
        <dbReference type="Proteomes" id="UP001152747"/>
    </source>
</evidence>
<dbReference type="EMBL" id="CANHGI010000001">
    <property type="protein sequence ID" value="CAI5440311.1"/>
    <property type="molecule type" value="Genomic_DNA"/>
</dbReference>
<dbReference type="InterPro" id="IPR011333">
    <property type="entry name" value="SKP1/BTB/POZ_sf"/>
</dbReference>
<protein>
    <recommendedName>
        <fullName evidence="5">BTB domain-containing protein</fullName>
    </recommendedName>
</protein>
<name>A0A9P1I8N6_9PELO</name>
<evidence type="ECO:0000313" key="3">
    <source>
        <dbReference type="EMBL" id="CAI5440311.1"/>
    </source>
</evidence>
<dbReference type="PROSITE" id="PS50144">
    <property type="entry name" value="MATH"/>
    <property type="match status" value="2"/>
</dbReference>
<dbReference type="AlphaFoldDB" id="A0A9P1I8N6"/>
<dbReference type="Pfam" id="PF00917">
    <property type="entry name" value="MATH"/>
    <property type="match status" value="2"/>
</dbReference>
<dbReference type="CDD" id="cd18186">
    <property type="entry name" value="BTB_POZ_ZBTB_KLHL-like"/>
    <property type="match status" value="1"/>
</dbReference>
<proteinExistence type="predicted"/>
<evidence type="ECO:0000259" key="1">
    <source>
        <dbReference type="PROSITE" id="PS50097"/>
    </source>
</evidence>
<reference evidence="3" key="1">
    <citation type="submission" date="2022-11" db="EMBL/GenBank/DDBJ databases">
        <authorList>
            <person name="Kikuchi T."/>
        </authorList>
    </citation>
    <scope>NUCLEOTIDE SEQUENCE</scope>
    <source>
        <strain evidence="3">PS1010</strain>
    </source>
</reference>
<feature type="domain" description="MATH" evidence="2">
    <location>
        <begin position="286"/>
        <end position="407"/>
    </location>
</feature>
<dbReference type="CDD" id="cd00121">
    <property type="entry name" value="MATH"/>
    <property type="match status" value="2"/>
</dbReference>
<feature type="domain" description="BTB" evidence="1">
    <location>
        <begin position="145"/>
        <end position="203"/>
    </location>
</feature>
<evidence type="ECO:0000259" key="2">
    <source>
        <dbReference type="PROSITE" id="PS50144"/>
    </source>
</evidence>
<dbReference type="SMART" id="SM00225">
    <property type="entry name" value="BTB"/>
    <property type="match status" value="2"/>
</dbReference>
<dbReference type="SMART" id="SM00061">
    <property type="entry name" value="MATH"/>
    <property type="match status" value="2"/>
</dbReference>
<dbReference type="PANTHER" id="PTHR22743">
    <property type="entry name" value="MEPRIN/TRAF-LIKE MATH FAMILY-C.ELEGANS"/>
    <property type="match status" value="1"/>
</dbReference>
<accession>A0A9P1I8N6</accession>
<feature type="domain" description="MATH" evidence="2">
    <location>
        <begin position="8"/>
        <end position="130"/>
    </location>
</feature>
<dbReference type="Gene3D" id="2.60.210.10">
    <property type="entry name" value="Apoptosis, Tumor Necrosis Factor Receptor Associated Protein 2, Chain A"/>
    <property type="match status" value="2"/>
</dbReference>
<organism evidence="3 4">
    <name type="scientific">Caenorhabditis angaria</name>
    <dbReference type="NCBI Taxonomy" id="860376"/>
    <lineage>
        <taxon>Eukaryota</taxon>
        <taxon>Metazoa</taxon>
        <taxon>Ecdysozoa</taxon>
        <taxon>Nematoda</taxon>
        <taxon>Chromadorea</taxon>
        <taxon>Rhabditida</taxon>
        <taxon>Rhabditina</taxon>
        <taxon>Rhabditomorpha</taxon>
        <taxon>Rhabditoidea</taxon>
        <taxon>Rhabditidae</taxon>
        <taxon>Peloderinae</taxon>
        <taxon>Caenorhabditis</taxon>
    </lineage>
</organism>
<dbReference type="Pfam" id="PF00651">
    <property type="entry name" value="BTB"/>
    <property type="match status" value="2"/>
</dbReference>
<dbReference type="SUPFAM" id="SSF54695">
    <property type="entry name" value="POZ domain"/>
    <property type="match status" value="2"/>
</dbReference>
<dbReference type="Proteomes" id="UP001152747">
    <property type="component" value="Unassembled WGS sequence"/>
</dbReference>
<dbReference type="Gene3D" id="3.30.710.10">
    <property type="entry name" value="Potassium Channel Kv1.1, Chain A"/>
    <property type="match status" value="2"/>
</dbReference>
<sequence>MNPDVHNGNKLRLKFENIKNLTEEFVRSDKLTIGNVDWILKIRTEVSNKVKYLSAYLEFGSENVAAKNWICEIKIDIKLLGGIGPPRRLGFEQCYHADTHLIWGNKLVKWSDLLTSGCIKNDSISIDVNFNFRLFDFSKKIDNETDMIVVVEGTEFHLNKWALGSRSEYFRELIMKTKPNDLKQCKIEGITSKLFCYMLASFYPFSHTNLERHFEDLMKAAKQFGVPSLHKKCEEFLMSKKCALEIVQKIKLAEENGYEELMEKCIDSLETAGDVKNLHDDRGFMDLKDSTKVRIMDPLTKEERFSDVFSIGETEWKIAVFKLNNLYLAIRLYYDSQNKNEKNWICETETTFKLLKQVGEGENIERTNSDTYHASKFTWGYPKFALYYDLQNNKYKLNDSIVVEIDLSFLYYDFSKEIKNYTDIIVNVENTDFYLNKGVLCSKSEYFYHNIVDGKYTESIIKFDNLTAKDLCYILIPFNPVFNTVRDETYENLIEIAKIFDVPSLHQSVEQYLITKNKTLKTIEKIKLAEENGYEMLMRKCIESLKSGMEIKNLQVDPRFSELEEATKLRVMRRCLDFF</sequence>